<comment type="caution">
    <text evidence="2">The sequence shown here is derived from an EMBL/GenBank/DDBJ whole genome shotgun (WGS) entry which is preliminary data.</text>
</comment>
<name>A0A7J3ZJS2_9CREN</name>
<dbReference type="EMBL" id="DRZC01000032">
    <property type="protein sequence ID" value="HHQ80313.1"/>
    <property type="molecule type" value="Genomic_DNA"/>
</dbReference>
<protein>
    <submittedName>
        <fullName evidence="2">Uncharacterized protein</fullName>
    </submittedName>
</protein>
<accession>A0A7J3ZJS2</accession>
<dbReference type="AlphaFoldDB" id="A0A7J3ZJS2"/>
<gene>
    <name evidence="2" type="ORF">ENM78_02465</name>
</gene>
<proteinExistence type="predicted"/>
<sequence length="88" mass="10046">MGTRGGSTSRLEELRDDVVVRIVRKLEGELRKAFLTTTKKDSNWVNIKNAYMLALSLRRLLEKPGCQVASKRPPDCDLSRSRDRNSKL</sequence>
<feature type="compositionally biased region" description="Basic and acidic residues" evidence="1">
    <location>
        <begin position="72"/>
        <end position="88"/>
    </location>
</feature>
<reference evidence="2" key="1">
    <citation type="journal article" date="2020" name="mSystems">
        <title>Genome- and Community-Level Interaction Insights into Carbon Utilization and Element Cycling Functions of Hydrothermarchaeota in Hydrothermal Sediment.</title>
        <authorList>
            <person name="Zhou Z."/>
            <person name="Liu Y."/>
            <person name="Xu W."/>
            <person name="Pan J."/>
            <person name="Luo Z.H."/>
            <person name="Li M."/>
        </authorList>
    </citation>
    <scope>NUCLEOTIDE SEQUENCE [LARGE SCALE GENOMIC DNA]</scope>
    <source>
        <strain evidence="2">SpSt-1116</strain>
    </source>
</reference>
<evidence type="ECO:0000313" key="2">
    <source>
        <dbReference type="EMBL" id="HHQ80313.1"/>
    </source>
</evidence>
<evidence type="ECO:0000256" key="1">
    <source>
        <dbReference type="SAM" id="MobiDB-lite"/>
    </source>
</evidence>
<feature type="region of interest" description="Disordered" evidence="1">
    <location>
        <begin position="67"/>
        <end position="88"/>
    </location>
</feature>
<organism evidence="2">
    <name type="scientific">Fervidicoccus fontis</name>
    <dbReference type="NCBI Taxonomy" id="683846"/>
    <lineage>
        <taxon>Archaea</taxon>
        <taxon>Thermoproteota</taxon>
        <taxon>Thermoprotei</taxon>
        <taxon>Fervidicoccales</taxon>
        <taxon>Fervidicoccaceae</taxon>
        <taxon>Fervidicoccus</taxon>
    </lineage>
</organism>